<reference evidence="41" key="1">
    <citation type="submission" date="2017-03" db="EMBL/GenBank/DDBJ databases">
        <title>Identification of viruses infecting indigenous ornamental bulbous plants in South Africa using Next Generation Sequencing.</title>
        <authorList>
            <person name="Cloete M."/>
            <person name="Visser M."/>
            <person name="Maree H.J."/>
            <person name="Burger J.T."/>
            <person name="Oelofse D."/>
        </authorList>
    </citation>
    <scope>NUCLEOTIDE SEQUENCE</scope>
    <source>
        <strain evidence="41">E_Meta-contig4992</strain>
    </source>
</reference>
<evidence type="ECO:0000259" key="39">
    <source>
        <dbReference type="PROSITE" id="PS51744"/>
    </source>
</evidence>
<dbReference type="PROSITE" id="PS51871">
    <property type="entry name" value="PV_P1_PRO"/>
    <property type="match status" value="1"/>
</dbReference>
<evidence type="ECO:0000256" key="18">
    <source>
        <dbReference type="ARBA" id="ARBA00022679"/>
    </source>
</evidence>
<evidence type="ECO:0000256" key="19">
    <source>
        <dbReference type="ARBA" id="ARBA00022695"/>
    </source>
</evidence>
<accession>A0A678T6I1</accession>
<evidence type="ECO:0000313" key="41">
    <source>
        <dbReference type="EMBL" id="AWJ64349.1"/>
    </source>
</evidence>
<dbReference type="GO" id="GO:0005198">
    <property type="term" value="F:structural molecule activity"/>
    <property type="evidence" value="ECO:0007669"/>
    <property type="project" value="InterPro"/>
</dbReference>
<evidence type="ECO:0000259" key="35">
    <source>
        <dbReference type="PROSITE" id="PS50507"/>
    </source>
</evidence>
<dbReference type="InterPro" id="IPR014001">
    <property type="entry name" value="Helicase_ATP-bd"/>
</dbReference>
<dbReference type="GO" id="GO:0003723">
    <property type="term" value="F:RNA binding"/>
    <property type="evidence" value="ECO:0007669"/>
    <property type="project" value="InterPro"/>
</dbReference>
<evidence type="ECO:0000256" key="15">
    <source>
        <dbReference type="ARBA" id="ARBA00022581"/>
    </source>
</evidence>
<evidence type="ECO:0000259" key="40">
    <source>
        <dbReference type="PROSITE" id="PS51871"/>
    </source>
</evidence>
<evidence type="ECO:0000256" key="21">
    <source>
        <dbReference type="ARBA" id="ARBA00022801"/>
    </source>
</evidence>
<dbReference type="GO" id="GO:0004386">
    <property type="term" value="F:helicase activity"/>
    <property type="evidence" value="ECO:0007669"/>
    <property type="project" value="UniProtKB-KW"/>
</dbReference>
<dbReference type="Pfam" id="PF00851">
    <property type="entry name" value="Peptidase_C6"/>
    <property type="match status" value="1"/>
</dbReference>
<evidence type="ECO:0000256" key="9">
    <source>
        <dbReference type="ARBA" id="ARBA00022488"/>
    </source>
</evidence>
<dbReference type="GO" id="GO:0004197">
    <property type="term" value="F:cysteine-type endopeptidase activity"/>
    <property type="evidence" value="ECO:0007669"/>
    <property type="project" value="InterPro"/>
</dbReference>
<evidence type="ECO:0000256" key="28">
    <source>
        <dbReference type="ARBA" id="ARBA00029405"/>
    </source>
</evidence>
<evidence type="ECO:0000256" key="11">
    <source>
        <dbReference type="ARBA" id="ARBA00022520"/>
    </source>
</evidence>
<keyword evidence="25" id="KW-0946">Virion</keyword>
<dbReference type="Gene3D" id="3.40.50.300">
    <property type="entry name" value="P-loop containing nucleotide triphosphate hydrolases"/>
    <property type="match status" value="2"/>
</dbReference>
<dbReference type="GO" id="GO:0003968">
    <property type="term" value="F:RNA-directed RNA polymerase activity"/>
    <property type="evidence" value="ECO:0007669"/>
    <property type="project" value="UniProtKB-KW"/>
</dbReference>
<evidence type="ECO:0000256" key="8">
    <source>
        <dbReference type="ARBA" id="ARBA00022484"/>
    </source>
</evidence>
<dbReference type="Pfam" id="PF00680">
    <property type="entry name" value="RdRP_1"/>
    <property type="match status" value="1"/>
</dbReference>
<feature type="active site" description="For helper component proteinase activity" evidence="32">
    <location>
        <position position="633"/>
    </location>
</feature>
<feature type="region of interest" description="Disordered" evidence="34">
    <location>
        <begin position="2787"/>
        <end position="2824"/>
    </location>
</feature>
<dbReference type="InterPro" id="IPR043504">
    <property type="entry name" value="Peptidase_S1_PA_chymotrypsin"/>
</dbReference>
<dbReference type="GO" id="GO:0044161">
    <property type="term" value="C:host cell cytoplasmic vesicle"/>
    <property type="evidence" value="ECO:0007669"/>
    <property type="project" value="UniProtKB-SubCell"/>
</dbReference>
<dbReference type="PROSITE" id="PS51436">
    <property type="entry name" value="POTYVIRUS_NIA_PRO"/>
    <property type="match status" value="1"/>
</dbReference>
<evidence type="ECO:0000256" key="26">
    <source>
        <dbReference type="ARBA" id="ARBA00022953"/>
    </source>
</evidence>
<keyword evidence="22" id="KW-0347">Helicase</keyword>
<evidence type="ECO:0000256" key="30">
    <source>
        <dbReference type="ARBA" id="ARBA00034108"/>
    </source>
</evidence>
<dbReference type="Gene3D" id="3.30.70.270">
    <property type="match status" value="1"/>
</dbReference>
<dbReference type="InterPro" id="IPR001592">
    <property type="entry name" value="Poty_coat"/>
</dbReference>
<keyword evidence="15" id="KW-0945">Host-virus interaction</keyword>
<dbReference type="SUPFAM" id="SSF52540">
    <property type="entry name" value="P-loop containing nucleoside triphosphate hydrolases"/>
    <property type="match status" value="2"/>
</dbReference>
<dbReference type="Pfam" id="PF01577">
    <property type="entry name" value="Peptidase_S30"/>
    <property type="match status" value="1"/>
</dbReference>
<keyword evidence="21" id="KW-0378">Hydrolase</keyword>
<feature type="domain" description="Peptidase C6" evidence="39">
    <location>
        <begin position="625"/>
        <end position="747"/>
    </location>
</feature>
<keyword evidence="19" id="KW-0548">Nucleotidyltransferase</keyword>
<evidence type="ECO:0000256" key="7">
    <source>
        <dbReference type="ARBA" id="ARBA00022463"/>
    </source>
</evidence>
<feature type="domain" description="Helicase C-terminal" evidence="37">
    <location>
        <begin position="1391"/>
        <end position="1550"/>
    </location>
</feature>
<dbReference type="GO" id="GO:0005524">
    <property type="term" value="F:ATP binding"/>
    <property type="evidence" value="ECO:0007669"/>
    <property type="project" value="UniProtKB-KW"/>
</dbReference>
<comment type="catalytic activity">
    <reaction evidence="2">
        <text>Hydrolyzes a Gly-|-Gly bond at its own C-terminus, commonly in the sequence -Tyr-Xaa-Val-Gly-|-Gly, in the processing of the potyviral polyprotein.</text>
        <dbReference type="EC" id="3.4.22.45"/>
    </reaction>
</comment>
<organism evidence="41">
    <name type="scientific">Ornithogalum virus 3</name>
    <dbReference type="NCBI Taxonomy" id="186643"/>
    <lineage>
        <taxon>Viruses</taxon>
        <taxon>Riboviria</taxon>
        <taxon>Orthornavirae</taxon>
        <taxon>Pisuviricota</taxon>
        <taxon>Stelpaviricetes</taxon>
        <taxon>Patatavirales</taxon>
        <taxon>Potyviridae</taxon>
        <taxon>Potyvirus</taxon>
        <taxon>Potyvirus yiornithogali</taxon>
    </lineage>
</organism>
<evidence type="ECO:0000259" key="37">
    <source>
        <dbReference type="PROSITE" id="PS51194"/>
    </source>
</evidence>
<comment type="catalytic activity">
    <reaction evidence="1">
        <text>Hydrolyzes glutaminyl bonds, and activity is further restricted by preferences for the amino acids in P6 - P1' that vary with the species of potyvirus, e.g. Glu-Xaa-Xaa-Tyr-Xaa-Gln-|-(Ser or Gly) for the enzyme from tobacco etch virus. The natural substrate is the viral polyprotein, but other proteins and oligopeptides containing the appropriate consensus sequence are also cleaved.</text>
        <dbReference type="EC" id="3.4.22.44"/>
    </reaction>
</comment>
<evidence type="ECO:0000256" key="1">
    <source>
        <dbReference type="ARBA" id="ARBA00000785"/>
    </source>
</evidence>
<keyword evidence="10" id="KW-1139">Helical capsid protein</keyword>
<dbReference type="InterPro" id="IPR031159">
    <property type="entry name" value="HC_PRO_CPD_dom"/>
</dbReference>
<dbReference type="InterPro" id="IPR001205">
    <property type="entry name" value="RNA-dir_pol_C"/>
</dbReference>
<dbReference type="InterPro" id="IPR011545">
    <property type="entry name" value="DEAD/DEAH_box_helicase_dom"/>
</dbReference>
<dbReference type="InterPro" id="IPR039560">
    <property type="entry name" value="Potyvirid-P3"/>
</dbReference>
<dbReference type="GO" id="GO:0019029">
    <property type="term" value="C:helical viral capsid"/>
    <property type="evidence" value="ECO:0007669"/>
    <property type="project" value="UniProtKB-KW"/>
</dbReference>
<dbReference type="PANTHER" id="PTHR43519:SF1">
    <property type="entry name" value="ATP-DEPENDENT RNA HELICASE HRPB"/>
    <property type="match status" value="1"/>
</dbReference>
<evidence type="ECO:0000256" key="29">
    <source>
        <dbReference type="ARBA" id="ARBA00029422"/>
    </source>
</evidence>
<keyword evidence="8" id="KW-0696">RNA-directed RNA polymerase</keyword>
<feature type="compositionally biased region" description="Basic and acidic residues" evidence="34">
    <location>
        <begin position="2796"/>
        <end position="2822"/>
    </location>
</feature>
<dbReference type="InterPro" id="IPR002540">
    <property type="entry name" value="Pept_S30_P1_potyvir"/>
</dbReference>
<protein>
    <recommendedName>
        <fullName evidence="6">Genome polyprotein</fullName>
    </recommendedName>
</protein>
<evidence type="ECO:0000256" key="27">
    <source>
        <dbReference type="ARBA" id="ARBA00023280"/>
    </source>
</evidence>
<dbReference type="InterPro" id="IPR043128">
    <property type="entry name" value="Rev_trsase/Diguanyl_cyclase"/>
</dbReference>
<keyword evidence="17" id="KW-0645">Protease</keyword>
<dbReference type="Pfam" id="PF08440">
    <property type="entry name" value="Poty_PP"/>
    <property type="match status" value="1"/>
</dbReference>
<dbReference type="Gene3D" id="3.90.70.150">
    <property type="entry name" value="Helper component proteinase"/>
    <property type="match status" value="1"/>
</dbReference>
<dbReference type="InterPro" id="IPR027417">
    <property type="entry name" value="P-loop_NTPase"/>
</dbReference>
<keyword evidence="18" id="KW-0808">Transferase</keyword>
<dbReference type="InterPro" id="IPR001456">
    <property type="entry name" value="HC-pro"/>
</dbReference>
<feature type="active site" description="For helper component proteinase activity" evidence="32">
    <location>
        <position position="706"/>
    </location>
</feature>
<keyword evidence="12" id="KW-0597">Phosphoprotein</keyword>
<evidence type="ECO:0000259" key="38">
    <source>
        <dbReference type="PROSITE" id="PS51436"/>
    </source>
</evidence>
<evidence type="ECO:0000256" key="25">
    <source>
        <dbReference type="ARBA" id="ARBA00022844"/>
    </source>
</evidence>
<evidence type="ECO:0000256" key="23">
    <source>
        <dbReference type="ARBA" id="ARBA00022807"/>
    </source>
</evidence>
<dbReference type="Gene3D" id="2.40.10.10">
    <property type="entry name" value="Trypsin-like serine proteases"/>
    <property type="match status" value="2"/>
</dbReference>
<feature type="domain" description="RdRp catalytic" evidence="35">
    <location>
        <begin position="2511"/>
        <end position="2635"/>
    </location>
</feature>
<evidence type="ECO:0000256" key="16">
    <source>
        <dbReference type="ARBA" id="ARBA00022632"/>
    </source>
</evidence>
<keyword evidence="27" id="KW-0899">Viral immunoevasion</keyword>
<dbReference type="InterPro" id="IPR001730">
    <property type="entry name" value="Potyv_NIa-pro_dom"/>
</dbReference>
<dbReference type="SUPFAM" id="SSF50494">
    <property type="entry name" value="Trypsin-like serine proteases"/>
    <property type="match status" value="1"/>
</dbReference>
<dbReference type="Pfam" id="PF00270">
    <property type="entry name" value="DEAD"/>
    <property type="match status" value="1"/>
</dbReference>
<dbReference type="Pfam" id="PF00863">
    <property type="entry name" value="Peptidase_C4"/>
    <property type="match status" value="1"/>
</dbReference>
<dbReference type="InterPro" id="IPR042308">
    <property type="entry name" value="HC_PRO_CPD_sf"/>
</dbReference>
<dbReference type="SMART" id="SM00490">
    <property type="entry name" value="HELICc"/>
    <property type="match status" value="1"/>
</dbReference>
<keyword evidence="16" id="KW-1090">Inhibition of host innate immune response by virus</keyword>
<evidence type="ECO:0000256" key="3">
    <source>
        <dbReference type="ARBA" id="ARBA00004147"/>
    </source>
</evidence>
<evidence type="ECO:0000256" key="4">
    <source>
        <dbReference type="ARBA" id="ARBA00004328"/>
    </source>
</evidence>
<evidence type="ECO:0000256" key="34">
    <source>
        <dbReference type="SAM" id="MobiDB-lite"/>
    </source>
</evidence>
<dbReference type="GO" id="GO:0052170">
    <property type="term" value="P:symbiont-mediated suppression of host innate immune response"/>
    <property type="evidence" value="ECO:0007669"/>
    <property type="project" value="UniProtKB-KW"/>
</dbReference>
<evidence type="ECO:0000256" key="33">
    <source>
        <dbReference type="RuleBase" id="RU003351"/>
    </source>
</evidence>
<dbReference type="PROSITE" id="PS50507">
    <property type="entry name" value="RDRP_SSRNA_POS"/>
    <property type="match status" value="1"/>
</dbReference>
<keyword evidence="23" id="KW-0788">Thiol protease</keyword>
<keyword evidence="11" id="KW-0191">Covalent protein-RNA linkage</keyword>
<evidence type="ECO:0000256" key="32">
    <source>
        <dbReference type="PROSITE-ProRule" id="PRU01080"/>
    </source>
</evidence>
<comment type="function">
    <text evidence="28">Involved in aphid transmission, cell-to-cell and systemis movement, encapsidation of the viral RNA and in the regulation of viral RNA amplification.</text>
</comment>
<feature type="domain" description="Peptidase C4" evidence="38">
    <location>
        <begin position="2025"/>
        <end position="2244"/>
    </location>
</feature>
<dbReference type="GO" id="GO:0016818">
    <property type="term" value="F:hydrolase activity, acting on acid anhydrides, in phosphorus-containing anhydrides"/>
    <property type="evidence" value="ECO:0007669"/>
    <property type="project" value="InterPro"/>
</dbReference>
<evidence type="ECO:0000256" key="14">
    <source>
        <dbReference type="ARBA" id="ARBA00022562"/>
    </source>
</evidence>
<keyword evidence="24" id="KW-0067">ATP-binding</keyword>
<keyword evidence="20" id="KW-0547">Nucleotide-binding</keyword>
<dbReference type="InterPro" id="IPR009003">
    <property type="entry name" value="Peptidase_S1_PA"/>
</dbReference>
<dbReference type="SUPFAM" id="SSF56672">
    <property type="entry name" value="DNA/RNA polymerases"/>
    <property type="match status" value="1"/>
</dbReference>
<comment type="function">
    <text evidence="31">Mediates the cap-independent, EIF4E-dependent translation of viral genomic RNAs. Binds to the cap-binding site of host EIF4E and thus interferes with the host EIF4E-dependent mRNA export and translation. VPg-RNA directly binds EIF4E and is a template for transcription. Also forms trimeric complexes with EIF4E-EIF4G, which are templates for translation.</text>
</comment>
<dbReference type="Pfam" id="PF00767">
    <property type="entry name" value="Poty_coat"/>
    <property type="match status" value="1"/>
</dbReference>
<dbReference type="GO" id="GO:0006351">
    <property type="term" value="P:DNA-templated transcription"/>
    <property type="evidence" value="ECO:0007669"/>
    <property type="project" value="InterPro"/>
</dbReference>
<evidence type="ECO:0000256" key="10">
    <source>
        <dbReference type="ARBA" id="ARBA00022497"/>
    </source>
</evidence>
<keyword evidence="26" id="KW-0693">Viral RNA replication</keyword>
<comment type="subcellular location">
    <subcellularLocation>
        <location evidence="30">Host cytoplasmic vesicle</location>
    </subcellularLocation>
    <subcellularLocation>
        <location evidence="3">Host nucleus</location>
    </subcellularLocation>
    <subcellularLocation>
        <location evidence="4">Virion</location>
    </subcellularLocation>
</comment>
<dbReference type="PROSITE" id="PS51744">
    <property type="entry name" value="HC_PRO_CPD"/>
    <property type="match status" value="1"/>
</dbReference>
<evidence type="ECO:0000256" key="31">
    <source>
        <dbReference type="ARBA" id="ARBA00045403"/>
    </source>
</evidence>
<dbReference type="InterPro" id="IPR007094">
    <property type="entry name" value="RNA-dir_pol_PSvirus"/>
</dbReference>
<evidence type="ECO:0000259" key="36">
    <source>
        <dbReference type="PROSITE" id="PS51192"/>
    </source>
</evidence>
<evidence type="ECO:0000256" key="13">
    <source>
        <dbReference type="ARBA" id="ARBA00022561"/>
    </source>
</evidence>
<dbReference type="GO" id="GO:0039694">
    <property type="term" value="P:viral RNA genome replication"/>
    <property type="evidence" value="ECO:0007669"/>
    <property type="project" value="InterPro"/>
</dbReference>
<dbReference type="PANTHER" id="PTHR43519">
    <property type="entry name" value="ATP-DEPENDENT RNA HELICASE HRPB"/>
    <property type="match status" value="1"/>
</dbReference>
<name>A0A678T6I1_9POTV</name>
<dbReference type="EMBL" id="KY769717">
    <property type="protein sequence ID" value="AWJ64349.1"/>
    <property type="molecule type" value="Genomic_RNA"/>
</dbReference>
<dbReference type="Pfam" id="PF00271">
    <property type="entry name" value="Helicase_C"/>
    <property type="match status" value="1"/>
</dbReference>
<dbReference type="InterPro" id="IPR043502">
    <property type="entry name" value="DNA/RNA_pol_sf"/>
</dbReference>
<dbReference type="InterPro" id="IPR013648">
    <property type="entry name" value="PP_Potyviridae"/>
</dbReference>
<dbReference type="SMART" id="SM00487">
    <property type="entry name" value="DEXDc"/>
    <property type="match status" value="1"/>
</dbReference>
<dbReference type="PROSITE" id="PS51192">
    <property type="entry name" value="HELICASE_ATP_BIND_1"/>
    <property type="match status" value="1"/>
</dbReference>
<evidence type="ECO:0000256" key="20">
    <source>
        <dbReference type="ARBA" id="ARBA00022741"/>
    </source>
</evidence>
<dbReference type="CDD" id="cd23175">
    <property type="entry name" value="ps-ssRNAv_Potyviridae_RdRp"/>
    <property type="match status" value="1"/>
</dbReference>
<comment type="function">
    <text evidence="29">Has helicase activity. It may be involved in replication.</text>
</comment>
<evidence type="ECO:0000256" key="24">
    <source>
        <dbReference type="ARBA" id="ARBA00022840"/>
    </source>
</evidence>
<evidence type="ECO:0000256" key="5">
    <source>
        <dbReference type="ARBA" id="ARBA00006064"/>
    </source>
</evidence>
<evidence type="ECO:0000256" key="17">
    <source>
        <dbReference type="ARBA" id="ARBA00022670"/>
    </source>
</evidence>
<evidence type="ECO:0000256" key="6">
    <source>
        <dbReference type="ARBA" id="ARBA00020107"/>
    </source>
</evidence>
<comment type="similarity">
    <text evidence="5 33">Belongs to the potyviridae genome polyprotein family.</text>
</comment>
<keyword evidence="9" id="KW-1036">Host cytoplasmic vesicle</keyword>
<dbReference type="PRINTS" id="PR00966">
    <property type="entry name" value="NIAPOTYPTASE"/>
</dbReference>
<keyword evidence="14" id="KW-1048">Host nucleus</keyword>
<dbReference type="Pfam" id="PF13608">
    <property type="entry name" value="Potyvirid-P3"/>
    <property type="match status" value="1"/>
</dbReference>
<feature type="domain" description="Helicase ATP-binding" evidence="36">
    <location>
        <begin position="1220"/>
        <end position="1372"/>
    </location>
</feature>
<dbReference type="GO" id="GO:0006508">
    <property type="term" value="P:proteolysis"/>
    <property type="evidence" value="ECO:0007669"/>
    <property type="project" value="UniProtKB-KW"/>
</dbReference>
<evidence type="ECO:0000256" key="22">
    <source>
        <dbReference type="ARBA" id="ARBA00022806"/>
    </source>
</evidence>
<evidence type="ECO:0000256" key="2">
    <source>
        <dbReference type="ARBA" id="ARBA00001848"/>
    </source>
</evidence>
<dbReference type="PROSITE" id="PS51194">
    <property type="entry name" value="HELICASE_CTER"/>
    <property type="match status" value="1"/>
</dbReference>
<keyword evidence="13" id="KW-0167">Capsid protein</keyword>
<sequence>MASFTTFVFGSNAPFTPAPGGINLPMVVMKQPATTQGMAPGNPAARDTDVLDKWACLYTQKRFNRASVAIVPATRFNRVVQDARRRALVRERALRQQREFEAQPTKVIYHLDVPTAVETVSEPIVQQPQQRKPIKRAPIVKEAPITTNYQRVVAGLKAVIKHASLIVEVRGKGRKPAVCVKRKMGQFAALHAQTHHELGRLRRVDVSTDEWTMRVLAELAGAGPLSKKRKWSQPLKPGDSGMILPMGTFEFGGNTIAGPAIIRGELDGTLISASKKLSWAQVARVRHFSNPALPFWEGFDTTFRGVRRVPTTHQSCERDITLRDAGCEEALLRQAIAPCFKVTCGVCKQDLANTSTQVYRKEALSRIDSILVRFSDIPSGSEHIQTALMHVRVALASHIDDPAELLQARAIVGSKTEGPFKLLAQLCDGALKIGELNANDCKDLSHTILELTRWCANRTDSIKRGDLSTFRNKASGKAHINLALMCDNQLDSNGNFLWGERSYHARRFFSNFFEEIEPGTGYAKHMIRRNPFGERRLAIGNLVVSLDLNQLRSQLTGERIEAQPITEQCVAKRDGQFVYQCSCVTREDGNPQFSGVITPAKNHLVIGSTGDAKYVDLPPNPSRRLYIAKEGYCYMNIFLAMLVNVPEGEAKDFTKRVRDTLVPQLGEWPTLQQVATACYFLTIFHPDTRSAELPRILVDHTAKVLHVVDSYGTLTTGYHILKANSVNQLIDFAHNDLESAMKEYKVGGLVRGSNKAVLETLVRAVYRPNELKQLLVDEPYILILALLSPRILRAMTDGGAFEYAIDHWIDHNQTVAGILSQMRILAQRCSVARTLYQQQLCIEKEAHKLFQLVQGCSHFSESKLLVLAQLDLISRRYLTDLQLAAGGFLTDDDYLLASVEKNYDAMLTDSWTGLTFSERLHYVLHARKYSRPYVDSSHREEHESTRDKLGKFVDCSTSFAADKTKQTMGWARGRVSRVKRGFTKFCARRVMGLIWRSLPHHLRIIDTLTVLALILTISHRLRKIVAAHRHARWLNQQKSAQETWRELESVIDKFEEHLGREASDAEIASHLEKHFPHLEASFRKQTERVELQAKRTASEAYLEKIVAMVALCTMIFGSECSDGVFKILSKLKTVFTTMHETVAFESTSVEGGDTREEDKLLTIDFETSQEVRPPIAQMDATFSAWWDHQIANGNTCPHYQNSGTFIEFTRETAETVAAKIAHTDGTQEFLIRGAVGSGKSTGLPTYLSKRGRVLMLEPTRPLAENVHTQLSREPFFMSATLRMRNHSCFGSSPITVMTSGYALHLFANNPTQLSEYQFVIFDECHVMDASAMAFYCALKEYSYSGKILKVSATPPGRECEFSTQKPVDLRCEESLSFDTFVRSQRTGSNCDVVKDGNNILVYVASYNDVDKLAKLLSEAGFSVMKVDGRTMKKGGSNIECDGTVEKPLFVVATNIIENGVTINVDVVVDFGEKVTAELDIDNRAMVYRKTPVSYGERQQRLGRVGRFKAGAALRIGHTERGAQPVTQAIATEAAFYCFAYGLPVITHNVATSMLNKVTTKQARTMMQFELPMYFMADLVRYDGMMHPAVYAVLKPFKLRESETVLHVGASPRIAAKSWLTGEQYSRRGFRNHMEAHVKTPFFSNCIPDTLYTKLWQAVETCKDVTHFQSLSSASACKIAYTLQTDVFAIPRTLGMIEHLIQEEQTKHACFESARAQPIDAQGGTITAIINLIRSKLSVDHSMDNIRRLEAARGQLLEFASLDYDLSKPALLRQFGALTTVMFQSANEVAAAVGLKGRWLGSLNTTNLVLVGALAVGGAVMAYQYFTRSSEEIVEFQGFAKRQRQKLKFRNARDARLGREVFGEEAVEYHFGDAYSKKEKKKGKKVGMGIKNRRFINFYGFDPTDYSIVRFVDPLTGHMLEESTTCDIQLVQDELNTKRLDMLDEDLISREAMRYHSGVQAYFIKHGSDTALKVDLTPHLPLKVCEGANTIAGFPERSGELRQTGRATQVNVKDIPAPGKNVELEGASVYGGPRDYNPIANSICQLVNKSEGAGYQMFGIGFGPLIITSAHFFMHGNSGEMQVRSKHGLFKVPCIKSLRVQQVEGRDLVIIWMPKDFPPFPSKIKFASPTKGSSVCMVNTIFNTGTSTSEVSESCMTFPKENTGFWMHWISTNGGHCGLPFVNTSTGAIVGLHSLSSKSTVVNYYTGIPDRFGERFLQQPAVQEWVRDWQFNLDLINWGGMNVVNATPTGAFRPTKSVTLLPEEVVVQGREDQASWLAPHIKDNLQIVARCPNQLVTKHIVKGICPHFQLYLSTHPKAEAYFKPLMGAYGKSALNKAAFIKDFTKYSGPIEVGMVDLEAFERAVANVITILKRLDIQECEYVNDPDAIFDSLNKNAAVGALYTGKKKDYFEGYTPQQYEDTLRESCERVFHGKFGVWNGSLKAELRPMEKVLANKTRVFTAAPLDSLLANKLCVDDFNNRFYAAHLKGPWTVGISKFYRGWDHLMRLLPEGWVYCDADGSRFDSSLTPLLLNAVLRVRLALMEEWQLGAQLMKNLYAEIVYTPIATPDGSVVKKFKGNNSGQASTVVDNSLMVIITMQYALERQGIHLDEQNGIIRYFVNGDDLIIAVEPTHTDILARLQTTFAELGLDFDFSHQTENRTELSYMSHQGLLRDGVYIPKICRERIVSILEWDRSDSPQQRLDAICAAQIEAWGYDDLLQEIREFYAWLIGMEPFRQVAAEGGAPYVAETALRYLYLELDADAGELERYIQSYEQKLSDSVVEDEVLFQSGTEDAGSEDEKRKRAEEKAKREAEQAQGSRRGEDVNASTKGTYIIPRLRRMTKMRTPKFGGKELLNLDHLLSYKPDELELSNTRATQAQFNRWCAKVMDAYQVKEDEFRIIANGLMVWCIENGTSPNLNGNWTMMDRDEQVEYPLKPVLENAQPTFRQIMAHFSNAAEAYIEMRNAEEPYMPRYGLIRNLTDMSLARYAFDFYEVHARTPVRAREAHMQMKAAALRGSTSRLFGLDGNVGDATEDTERHTADDVNRNMHSLMGLKL</sequence>
<evidence type="ECO:0000256" key="12">
    <source>
        <dbReference type="ARBA" id="ARBA00022553"/>
    </source>
</evidence>
<feature type="domain" description="Peptidase S30" evidence="40">
    <location>
        <begin position="143"/>
        <end position="288"/>
    </location>
</feature>
<dbReference type="GO" id="GO:0042025">
    <property type="term" value="C:host cell nucleus"/>
    <property type="evidence" value="ECO:0007669"/>
    <property type="project" value="UniProtKB-SubCell"/>
</dbReference>
<proteinExistence type="inferred from homology"/>
<dbReference type="InterPro" id="IPR001650">
    <property type="entry name" value="Helicase_C-like"/>
</dbReference>
<keyword evidence="7" id="KW-0941">Suppressor of RNA silencing</keyword>